<comment type="caution">
    <text evidence="3">The sequence shown here is derived from an EMBL/GenBank/DDBJ whole genome shotgun (WGS) entry which is preliminary data.</text>
</comment>
<dbReference type="EMBL" id="NOZP01000090">
    <property type="protein sequence ID" value="OYD15618.1"/>
    <property type="molecule type" value="Genomic_DNA"/>
</dbReference>
<sequence>MKTWTKWLIVALAVSVAVNIAALGVFVYHHAVRRQMGPMWHGMKPEKKSEVRSVRLRFKPRMDSLRHEMKMVRRELLWLLREPEPDPKEVDLRLDAAARIQKEMNRVAFESARMIGAKLPPEQRARMLRRFERQFGPPSPGRPRRRNRRQIPKKP</sequence>
<evidence type="ECO:0008006" key="5">
    <source>
        <dbReference type="Google" id="ProtNLM"/>
    </source>
</evidence>
<gene>
    <name evidence="3" type="ORF">CH330_05135</name>
</gene>
<accession>A0A235BTH8</accession>
<keyword evidence="2" id="KW-0812">Transmembrane</keyword>
<proteinExistence type="predicted"/>
<reference evidence="3 4" key="1">
    <citation type="submission" date="2017-07" db="EMBL/GenBank/DDBJ databases">
        <title>Recovery of genomes from metagenomes via a dereplication, aggregation, and scoring strategy.</title>
        <authorList>
            <person name="Sieber C.M."/>
            <person name="Probst A.J."/>
            <person name="Sharrar A."/>
            <person name="Thomas B.C."/>
            <person name="Hess M."/>
            <person name="Tringe S.G."/>
            <person name="Banfield J.F."/>
        </authorList>
    </citation>
    <scope>NUCLEOTIDE SEQUENCE [LARGE SCALE GENOMIC DNA]</scope>
    <source>
        <strain evidence="3">JGI_Cruoil_03_51_56</strain>
    </source>
</reference>
<dbReference type="AlphaFoldDB" id="A0A235BTH8"/>
<evidence type="ECO:0000256" key="1">
    <source>
        <dbReference type="SAM" id="MobiDB-lite"/>
    </source>
</evidence>
<keyword evidence="2" id="KW-0472">Membrane</keyword>
<evidence type="ECO:0000313" key="4">
    <source>
        <dbReference type="Proteomes" id="UP000215559"/>
    </source>
</evidence>
<feature type="compositionally biased region" description="Basic residues" evidence="1">
    <location>
        <begin position="142"/>
        <end position="155"/>
    </location>
</feature>
<dbReference type="Gene3D" id="1.20.120.1490">
    <property type="match status" value="1"/>
</dbReference>
<dbReference type="Proteomes" id="UP000215559">
    <property type="component" value="Unassembled WGS sequence"/>
</dbReference>
<dbReference type="Pfam" id="PF13801">
    <property type="entry name" value="Metal_resist"/>
    <property type="match status" value="1"/>
</dbReference>
<evidence type="ECO:0000256" key="2">
    <source>
        <dbReference type="SAM" id="Phobius"/>
    </source>
</evidence>
<organism evidence="3 4">
    <name type="scientific">candidate division WOR-3 bacterium JGI_Cruoil_03_51_56</name>
    <dbReference type="NCBI Taxonomy" id="1973747"/>
    <lineage>
        <taxon>Bacteria</taxon>
        <taxon>Bacteria division WOR-3</taxon>
    </lineage>
</organism>
<keyword evidence="2" id="KW-1133">Transmembrane helix</keyword>
<feature type="region of interest" description="Disordered" evidence="1">
    <location>
        <begin position="127"/>
        <end position="155"/>
    </location>
</feature>
<feature type="transmembrane region" description="Helical" evidence="2">
    <location>
        <begin position="6"/>
        <end position="28"/>
    </location>
</feature>
<evidence type="ECO:0000313" key="3">
    <source>
        <dbReference type="EMBL" id="OYD15618.1"/>
    </source>
</evidence>
<protein>
    <recommendedName>
        <fullName evidence="5">Zinc resistance-associated protein</fullName>
    </recommendedName>
</protein>
<dbReference type="InterPro" id="IPR025961">
    <property type="entry name" value="Metal_resist"/>
</dbReference>
<name>A0A235BTH8_UNCW3</name>